<dbReference type="KEGG" id="slia:HA039_03840"/>
<accession>A0A6G9GTL7</accession>
<organism evidence="2 3">
    <name type="scientific">Streptomyces liangshanensis</name>
    <dbReference type="NCBI Taxonomy" id="2717324"/>
    <lineage>
        <taxon>Bacteria</taxon>
        <taxon>Bacillati</taxon>
        <taxon>Actinomycetota</taxon>
        <taxon>Actinomycetes</taxon>
        <taxon>Kitasatosporales</taxon>
        <taxon>Streptomycetaceae</taxon>
        <taxon>Streptomyces</taxon>
    </lineage>
</organism>
<dbReference type="RefSeq" id="WP_167023758.1">
    <property type="nucleotide sequence ID" value="NZ_CP050177.1"/>
</dbReference>
<reference evidence="2 3" key="1">
    <citation type="submission" date="2020-03" db="EMBL/GenBank/DDBJ databases">
        <title>A novel species.</title>
        <authorList>
            <person name="Gao J."/>
        </authorList>
    </citation>
    <scope>NUCLEOTIDE SEQUENCE [LARGE SCALE GENOMIC DNA]</scope>
    <source>
        <strain evidence="2 3">QMT-12</strain>
    </source>
</reference>
<dbReference type="AlphaFoldDB" id="A0A6G9GTL7"/>
<feature type="chain" id="PRO_5026285400" evidence="1">
    <location>
        <begin position="33"/>
        <end position="121"/>
    </location>
</feature>
<name>A0A6G9GTL7_9ACTN</name>
<protein>
    <submittedName>
        <fullName evidence="2">Uncharacterized protein</fullName>
    </submittedName>
</protein>
<gene>
    <name evidence="2" type="ORF">HA039_03840</name>
</gene>
<sequence length="121" mass="13252">MRYTRVRRVVAAGALALVAAAGTVTTAGAAQAAPVIRSTTSANVSPGESRASEWRFDSVWPTVAACSNAAINLYDYYYSDGYEIEVQCRGAGTQWQLWFRRLFPGDPCHACRTESVEDRRV</sequence>
<dbReference type="EMBL" id="CP050177">
    <property type="protein sequence ID" value="QIQ01540.1"/>
    <property type="molecule type" value="Genomic_DNA"/>
</dbReference>
<keyword evidence="1" id="KW-0732">Signal</keyword>
<feature type="signal peptide" evidence="1">
    <location>
        <begin position="1"/>
        <end position="32"/>
    </location>
</feature>
<keyword evidence="3" id="KW-1185">Reference proteome</keyword>
<evidence type="ECO:0000313" key="3">
    <source>
        <dbReference type="Proteomes" id="UP000501179"/>
    </source>
</evidence>
<dbReference type="Proteomes" id="UP000501179">
    <property type="component" value="Chromosome"/>
</dbReference>
<evidence type="ECO:0000313" key="2">
    <source>
        <dbReference type="EMBL" id="QIQ01540.1"/>
    </source>
</evidence>
<evidence type="ECO:0000256" key="1">
    <source>
        <dbReference type="SAM" id="SignalP"/>
    </source>
</evidence>
<proteinExistence type="predicted"/>